<evidence type="ECO:0000313" key="6">
    <source>
        <dbReference type="Proteomes" id="UP000292507"/>
    </source>
</evidence>
<sequence length="146" mass="15766">MDKPTDATPQTSSAGDAPGHEPTVVHEIDGETARLTVSGELTDVARRPLVRTLTDILLAEHSLQRVELHLRDVGFMNSAGLAVLVQLQKLAVPRGIEMVLVEPTLPVSRSLQLTGLWHRFTVVQAGGEVSEPYGEGVPRPGPRQHS</sequence>
<evidence type="ECO:0000313" key="5">
    <source>
        <dbReference type="EMBL" id="RZU32355.1"/>
    </source>
</evidence>
<dbReference type="CDD" id="cd07043">
    <property type="entry name" value="STAS_anti-anti-sigma_factors"/>
    <property type="match status" value="1"/>
</dbReference>
<dbReference type="Gene3D" id="3.30.750.24">
    <property type="entry name" value="STAS domain"/>
    <property type="match status" value="1"/>
</dbReference>
<gene>
    <name evidence="5" type="ORF">BKA19_2050</name>
</gene>
<dbReference type="GO" id="GO:0043856">
    <property type="term" value="F:anti-sigma factor antagonist activity"/>
    <property type="evidence" value="ECO:0007669"/>
    <property type="project" value="InterPro"/>
</dbReference>
<dbReference type="NCBIfam" id="TIGR00377">
    <property type="entry name" value="ant_ant_sig"/>
    <property type="match status" value="1"/>
</dbReference>
<keyword evidence="6" id="KW-1185">Reference proteome</keyword>
<feature type="domain" description="STAS" evidence="4">
    <location>
        <begin position="35"/>
        <end position="116"/>
    </location>
</feature>
<proteinExistence type="inferred from homology"/>
<dbReference type="InterPro" id="IPR003658">
    <property type="entry name" value="Anti-sigma_ant"/>
</dbReference>
<dbReference type="SUPFAM" id="SSF52091">
    <property type="entry name" value="SpoIIaa-like"/>
    <property type="match status" value="1"/>
</dbReference>
<protein>
    <recommendedName>
        <fullName evidence="2">Anti-sigma factor antagonist</fullName>
    </recommendedName>
</protein>
<dbReference type="PROSITE" id="PS50801">
    <property type="entry name" value="STAS"/>
    <property type="match status" value="1"/>
</dbReference>
<evidence type="ECO:0000256" key="3">
    <source>
        <dbReference type="SAM" id="MobiDB-lite"/>
    </source>
</evidence>
<organism evidence="5 6">
    <name type="scientific">Blastococcus saxobsidens</name>
    <dbReference type="NCBI Taxonomy" id="138336"/>
    <lineage>
        <taxon>Bacteria</taxon>
        <taxon>Bacillati</taxon>
        <taxon>Actinomycetota</taxon>
        <taxon>Actinomycetes</taxon>
        <taxon>Geodermatophilales</taxon>
        <taxon>Geodermatophilaceae</taxon>
        <taxon>Blastococcus</taxon>
    </lineage>
</organism>
<evidence type="ECO:0000256" key="2">
    <source>
        <dbReference type="RuleBase" id="RU003749"/>
    </source>
</evidence>
<evidence type="ECO:0000256" key="1">
    <source>
        <dbReference type="ARBA" id="ARBA00009013"/>
    </source>
</evidence>
<dbReference type="Proteomes" id="UP000292507">
    <property type="component" value="Unassembled WGS sequence"/>
</dbReference>
<dbReference type="EMBL" id="SHKV01000001">
    <property type="protein sequence ID" value="RZU32355.1"/>
    <property type="molecule type" value="Genomic_DNA"/>
</dbReference>
<dbReference type="Pfam" id="PF01740">
    <property type="entry name" value="STAS"/>
    <property type="match status" value="1"/>
</dbReference>
<dbReference type="InterPro" id="IPR036513">
    <property type="entry name" value="STAS_dom_sf"/>
</dbReference>
<feature type="region of interest" description="Disordered" evidence="3">
    <location>
        <begin position="1"/>
        <end position="23"/>
    </location>
</feature>
<evidence type="ECO:0000259" key="4">
    <source>
        <dbReference type="PROSITE" id="PS50801"/>
    </source>
</evidence>
<dbReference type="AlphaFoldDB" id="A0A4Q7Y8M0"/>
<comment type="similarity">
    <text evidence="1 2">Belongs to the anti-sigma-factor antagonist family.</text>
</comment>
<name>A0A4Q7Y8M0_9ACTN</name>
<dbReference type="RefSeq" id="WP_104530036.1">
    <property type="nucleotide sequence ID" value="NZ_POQT01000039.1"/>
</dbReference>
<comment type="caution">
    <text evidence="5">The sequence shown here is derived from an EMBL/GenBank/DDBJ whole genome shotgun (WGS) entry which is preliminary data.</text>
</comment>
<dbReference type="InterPro" id="IPR002645">
    <property type="entry name" value="STAS_dom"/>
</dbReference>
<accession>A0A4Q7Y8M0</accession>
<reference evidence="5 6" key="1">
    <citation type="submission" date="2019-02" db="EMBL/GenBank/DDBJ databases">
        <title>Sequencing the genomes of 1000 actinobacteria strains.</title>
        <authorList>
            <person name="Klenk H.-P."/>
        </authorList>
    </citation>
    <scope>NUCLEOTIDE SEQUENCE [LARGE SCALE GENOMIC DNA]</scope>
    <source>
        <strain evidence="5 6">DSM 44509</strain>
    </source>
</reference>
<dbReference type="OrthoDB" id="5185695at2"/>